<dbReference type="OrthoDB" id="7464126at2759"/>
<accession>A0A8T9CHU4</accession>
<keyword evidence="4" id="KW-1185">Reference proteome</keyword>
<protein>
    <submittedName>
        <fullName evidence="3">Protein SERAC1</fullName>
    </submittedName>
</protein>
<evidence type="ECO:0000313" key="3">
    <source>
        <dbReference type="EMBL" id="TVY85021.1"/>
    </source>
</evidence>
<dbReference type="PANTHER" id="PTHR10039:SF5">
    <property type="entry name" value="NACHT DOMAIN-CONTAINING PROTEIN"/>
    <property type="match status" value="1"/>
</dbReference>
<keyword evidence="1" id="KW-0677">Repeat</keyword>
<evidence type="ECO:0000313" key="4">
    <source>
        <dbReference type="Proteomes" id="UP000469558"/>
    </source>
</evidence>
<dbReference type="PANTHER" id="PTHR10039">
    <property type="entry name" value="AMELOGENIN"/>
    <property type="match status" value="1"/>
</dbReference>
<dbReference type="Gene3D" id="3.40.50.1820">
    <property type="entry name" value="alpha/beta hydrolase"/>
    <property type="match status" value="1"/>
</dbReference>
<dbReference type="SUPFAM" id="SSF53474">
    <property type="entry name" value="alpha/beta-Hydrolases"/>
    <property type="match status" value="1"/>
</dbReference>
<evidence type="ECO:0000256" key="1">
    <source>
        <dbReference type="ARBA" id="ARBA00022737"/>
    </source>
</evidence>
<dbReference type="AlphaFoldDB" id="A0A8T9CHU4"/>
<evidence type="ECO:0000259" key="2">
    <source>
        <dbReference type="Pfam" id="PF24883"/>
    </source>
</evidence>
<organism evidence="3 4">
    <name type="scientific">Lachnellula suecica</name>
    <dbReference type="NCBI Taxonomy" id="602035"/>
    <lineage>
        <taxon>Eukaryota</taxon>
        <taxon>Fungi</taxon>
        <taxon>Dikarya</taxon>
        <taxon>Ascomycota</taxon>
        <taxon>Pezizomycotina</taxon>
        <taxon>Leotiomycetes</taxon>
        <taxon>Helotiales</taxon>
        <taxon>Lachnaceae</taxon>
        <taxon>Lachnellula</taxon>
    </lineage>
</organism>
<dbReference type="InterPro" id="IPR027417">
    <property type="entry name" value="P-loop_NTPase"/>
</dbReference>
<comment type="caution">
    <text evidence="3">The sequence shown here is derived from an EMBL/GenBank/DDBJ whole genome shotgun (WGS) entry which is preliminary data.</text>
</comment>
<reference evidence="3 4" key="1">
    <citation type="submission" date="2018-05" db="EMBL/GenBank/DDBJ databases">
        <title>Genome sequencing and assembly of the regulated plant pathogen Lachnellula willkommii and related sister species for the development of diagnostic species identification markers.</title>
        <authorList>
            <person name="Giroux E."/>
            <person name="Bilodeau G."/>
        </authorList>
    </citation>
    <scope>NUCLEOTIDE SEQUENCE [LARGE SCALE GENOMIC DNA]</scope>
    <source>
        <strain evidence="3 4">CBS 268.59</strain>
    </source>
</reference>
<dbReference type="SUPFAM" id="SSF52540">
    <property type="entry name" value="P-loop containing nucleoside triphosphate hydrolases"/>
    <property type="match status" value="1"/>
</dbReference>
<dbReference type="InterPro" id="IPR029058">
    <property type="entry name" value="AB_hydrolase_fold"/>
</dbReference>
<gene>
    <name evidence="3" type="primary">serac1_2</name>
    <name evidence="3" type="ORF">LSUE1_G000914</name>
</gene>
<name>A0A8T9CHU4_9HELO</name>
<feature type="domain" description="Nephrocystin 3-like N-terminal" evidence="2">
    <location>
        <begin position="328"/>
        <end position="505"/>
    </location>
</feature>
<dbReference type="Proteomes" id="UP000469558">
    <property type="component" value="Unassembled WGS sequence"/>
</dbReference>
<dbReference type="Gene3D" id="3.40.50.300">
    <property type="entry name" value="P-loop containing nucleotide triphosphate hydrolases"/>
    <property type="match status" value="1"/>
</dbReference>
<sequence>MGPSASRELGIERTERYGLFELHDDPLPALALDAVPYSVDIVAIHGITGDAYQTWTHEETNKLWLRDFVPTALPGARVFTFGYPADIFQSLDTGHFEGYARQLLNQLDSNRTGTQTTRPIIFVCYSMGGIVVKKALVIACLDHSDYGEIHKAVKGIMFMATPHRGSGLAQFPDILAKITRLATKISGNSLRTDLLRNLGSDAKVLSEISTDFRNQYNGVEIATFYEQQLVQTSYGISTLIVEEESAKMDTPKERLYPMPGCDHMSICKFSSEESQNYKLIRGVLRKWADAERNVDVAKQTVGDQNCLRSLAFPEMSYRRIEADRAHKGTCEWVLTHKNYNTWLQKSHGLLWIKGKPGSGKSTILAYLYKAHLEHRVQANDIVLCFFFHARGSSLQRTKIGMFRSLLYQLYSSSAIVRPSIRSIFEDYSNNFGSIRASWEWHLDELKRLFNDAMIATSKLHRVTIFVDALDEAGAEAAHELAVYFHGLDTLVDAEGSMAKLCISCRQYPVITKDTQYDIWVDRENHGDINLYSKDRFILSISNGLASLLSENELEGLQQDIVRRASGIFQWAKFAVGVVIDRSEEGDSFSTIQQQLTQVPVQLNELYGHILKNLVGSRRWSKILALMQLVAFSTRPLSSTELLHGMACIAPSVFGPQELIVTREDPERTKLRAKALFNSLSGALVEVKAREYFGSDGTVVQFIHESVRQYLLSEGLSLLSKNSEDYSSDNLMGRSHADLATSCIRYLKQKDIIIPRKYLHKLSMDLEAYRDQHPDLRARLATPFIA</sequence>
<dbReference type="EMBL" id="QGMK01000036">
    <property type="protein sequence ID" value="TVY85021.1"/>
    <property type="molecule type" value="Genomic_DNA"/>
</dbReference>
<dbReference type="Pfam" id="PF24883">
    <property type="entry name" value="NPHP3_N"/>
    <property type="match status" value="1"/>
</dbReference>
<proteinExistence type="predicted"/>
<dbReference type="InterPro" id="IPR056884">
    <property type="entry name" value="NPHP3-like_N"/>
</dbReference>